<evidence type="ECO:0000313" key="3">
    <source>
        <dbReference type="EMBL" id="CAG7728725.1"/>
    </source>
</evidence>
<gene>
    <name evidence="3" type="ORF">AFUS01_LOCUS17486</name>
</gene>
<feature type="region of interest" description="Disordered" evidence="1">
    <location>
        <begin position="104"/>
        <end position="135"/>
    </location>
</feature>
<sequence length="202" mass="22047">MAKADKNILFGVALALTITICQCHLASVVQSSGEGRSPYTNFVDRVSRGPSIRSNEDEPDMSSMHVRPGLKSPAFQYRLLPNKNSQLYHNAPGPLSLAQLSPFHIQSPTDPATSASEDHDKTSERNNDSLDQEEAPTFTPFIGARALSNMGKFFEHLRENLVAMQQEGSGEIGQPERRRLTSGEVEEGTDSGPEISSSGNYI</sequence>
<dbReference type="AlphaFoldDB" id="A0A8J2KMP6"/>
<name>A0A8J2KMP6_9HEXA</name>
<feature type="signal peptide" evidence="2">
    <location>
        <begin position="1"/>
        <end position="23"/>
    </location>
</feature>
<accession>A0A8J2KMP6</accession>
<feature type="chain" id="PRO_5035253497" evidence="2">
    <location>
        <begin position="24"/>
        <end position="202"/>
    </location>
</feature>
<organism evidence="3 4">
    <name type="scientific">Allacma fusca</name>
    <dbReference type="NCBI Taxonomy" id="39272"/>
    <lineage>
        <taxon>Eukaryota</taxon>
        <taxon>Metazoa</taxon>
        <taxon>Ecdysozoa</taxon>
        <taxon>Arthropoda</taxon>
        <taxon>Hexapoda</taxon>
        <taxon>Collembola</taxon>
        <taxon>Symphypleona</taxon>
        <taxon>Sminthuridae</taxon>
        <taxon>Allacma</taxon>
    </lineage>
</organism>
<evidence type="ECO:0000256" key="2">
    <source>
        <dbReference type="SAM" id="SignalP"/>
    </source>
</evidence>
<feature type="region of interest" description="Disordered" evidence="1">
    <location>
        <begin position="40"/>
        <end position="66"/>
    </location>
</feature>
<dbReference type="Proteomes" id="UP000708208">
    <property type="component" value="Unassembled WGS sequence"/>
</dbReference>
<evidence type="ECO:0000313" key="4">
    <source>
        <dbReference type="Proteomes" id="UP000708208"/>
    </source>
</evidence>
<protein>
    <submittedName>
        <fullName evidence="3">Uncharacterized protein</fullName>
    </submittedName>
</protein>
<dbReference type="EMBL" id="CAJVCH010167472">
    <property type="protein sequence ID" value="CAG7728725.1"/>
    <property type="molecule type" value="Genomic_DNA"/>
</dbReference>
<keyword evidence="4" id="KW-1185">Reference proteome</keyword>
<feature type="region of interest" description="Disordered" evidence="1">
    <location>
        <begin position="166"/>
        <end position="202"/>
    </location>
</feature>
<proteinExistence type="predicted"/>
<reference evidence="3" key="1">
    <citation type="submission" date="2021-06" db="EMBL/GenBank/DDBJ databases">
        <authorList>
            <person name="Hodson N. C."/>
            <person name="Mongue J. A."/>
            <person name="Jaron S. K."/>
        </authorList>
    </citation>
    <scope>NUCLEOTIDE SEQUENCE</scope>
</reference>
<keyword evidence="2" id="KW-0732">Signal</keyword>
<feature type="compositionally biased region" description="Polar residues" evidence="1">
    <location>
        <begin position="104"/>
        <end position="115"/>
    </location>
</feature>
<comment type="caution">
    <text evidence="3">The sequence shown here is derived from an EMBL/GenBank/DDBJ whole genome shotgun (WGS) entry which is preliminary data.</text>
</comment>
<evidence type="ECO:0000256" key="1">
    <source>
        <dbReference type="SAM" id="MobiDB-lite"/>
    </source>
</evidence>
<feature type="compositionally biased region" description="Basic and acidic residues" evidence="1">
    <location>
        <begin position="116"/>
        <end position="128"/>
    </location>
</feature>